<dbReference type="AlphaFoldDB" id="A0A4R4E377"/>
<dbReference type="InterPro" id="IPR044566">
    <property type="entry name" value="RMV1-like"/>
</dbReference>
<feature type="transmembrane region" description="Helical" evidence="7">
    <location>
        <begin position="222"/>
        <end position="246"/>
    </location>
</feature>
<feature type="transmembrane region" description="Helical" evidence="7">
    <location>
        <begin position="321"/>
        <end position="339"/>
    </location>
</feature>
<dbReference type="PIRSF" id="PIRSF006060">
    <property type="entry name" value="AA_transporter"/>
    <property type="match status" value="1"/>
</dbReference>
<dbReference type="RefSeq" id="WP_131851929.1">
    <property type="nucleotide sequence ID" value="NZ_SKFH01000012.1"/>
</dbReference>
<feature type="transmembrane region" description="Helical" evidence="7">
    <location>
        <begin position="345"/>
        <end position="366"/>
    </location>
</feature>
<keyword evidence="2" id="KW-0813">Transport</keyword>
<proteinExistence type="predicted"/>
<dbReference type="Gene3D" id="1.20.1740.10">
    <property type="entry name" value="Amino acid/polyamine transporter I"/>
    <property type="match status" value="1"/>
</dbReference>
<feature type="transmembrane region" description="Helical" evidence="7">
    <location>
        <begin position="386"/>
        <end position="405"/>
    </location>
</feature>
<feature type="transmembrane region" description="Helical" evidence="7">
    <location>
        <begin position="42"/>
        <end position="63"/>
    </location>
</feature>
<keyword evidence="6 7" id="KW-0472">Membrane</keyword>
<name>A0A4R4E377_9BACT</name>
<dbReference type="Pfam" id="PF13520">
    <property type="entry name" value="AA_permease_2"/>
    <property type="match status" value="1"/>
</dbReference>
<sequence>MSQTVATRHKLKPLQLAAVIFLTVSGGPYGLEPLLGQAGEGAALLLLLITPILWDVPTILTVLELNSLFPENGGYYQWVKRALGLRFGFYEGWWSWLYTFADLAIYPVLFVFYLGWFFPDIDHYKIPICLAIIWLSAAINIRGIVPVGRFSIFLSGAVLATFFVLFGYALYRSGGHLHVPEPTLRHTPFTALGLGLYTIMWNFIGWDNVTTYADEVRRPVKAYLVSIAIAFVAVVAIYAIAVLIALNAGMNGAELEAKGFPALGELVGGRWLGNLIAAGGLASTMGLYSAVLLSVSRIPKAMAADGLLPAKLHELHPRWESPWLSVLCCSLVVSGMIFWDFGELIVIDITLYGAALLLEYVTLIYFRVKMPHLPRPFRIPLRGAGLIAMALLPFTVYAVALTAAFRDEGGSLKPLLFAFIALASAEVMYQVVKHTIGKKHAAREQLRKQVESLGHSEPDE</sequence>
<dbReference type="PANTHER" id="PTHR45826">
    <property type="entry name" value="POLYAMINE TRANSPORTER PUT1"/>
    <property type="match status" value="1"/>
</dbReference>
<keyword evidence="9" id="KW-1185">Reference proteome</keyword>
<evidence type="ECO:0000313" key="8">
    <source>
        <dbReference type="EMBL" id="TCZ71776.1"/>
    </source>
</evidence>
<comment type="subcellular location">
    <subcellularLocation>
        <location evidence="1">Cell membrane</location>
        <topology evidence="1">Multi-pass membrane protein</topology>
    </subcellularLocation>
</comment>
<evidence type="ECO:0000256" key="1">
    <source>
        <dbReference type="ARBA" id="ARBA00004651"/>
    </source>
</evidence>
<feature type="transmembrane region" description="Helical" evidence="7">
    <location>
        <begin position="411"/>
        <end position="429"/>
    </location>
</feature>
<accession>A0A4R4E377</accession>
<protein>
    <submittedName>
        <fullName evidence="8">APC family permease</fullName>
    </submittedName>
</protein>
<comment type="caution">
    <text evidence="8">The sequence shown here is derived from an EMBL/GenBank/DDBJ whole genome shotgun (WGS) entry which is preliminary data.</text>
</comment>
<gene>
    <name evidence="8" type="ORF">E0486_09505</name>
</gene>
<organism evidence="8 9">
    <name type="scientific">Flaviaesturariibacter aridisoli</name>
    <dbReference type="NCBI Taxonomy" id="2545761"/>
    <lineage>
        <taxon>Bacteria</taxon>
        <taxon>Pseudomonadati</taxon>
        <taxon>Bacteroidota</taxon>
        <taxon>Chitinophagia</taxon>
        <taxon>Chitinophagales</taxon>
        <taxon>Chitinophagaceae</taxon>
        <taxon>Flaviaestuariibacter</taxon>
    </lineage>
</organism>
<dbReference type="OrthoDB" id="9791588at2"/>
<evidence type="ECO:0000313" key="9">
    <source>
        <dbReference type="Proteomes" id="UP000295164"/>
    </source>
</evidence>
<keyword evidence="3" id="KW-1003">Cell membrane</keyword>
<dbReference type="Proteomes" id="UP000295164">
    <property type="component" value="Unassembled WGS sequence"/>
</dbReference>
<feature type="transmembrane region" description="Helical" evidence="7">
    <location>
        <begin position="271"/>
        <end position="293"/>
    </location>
</feature>
<dbReference type="GO" id="GO:0005886">
    <property type="term" value="C:plasma membrane"/>
    <property type="evidence" value="ECO:0007669"/>
    <property type="project" value="UniProtKB-SubCell"/>
</dbReference>
<feature type="transmembrane region" description="Helical" evidence="7">
    <location>
        <begin position="124"/>
        <end position="145"/>
    </location>
</feature>
<evidence type="ECO:0000256" key="2">
    <source>
        <dbReference type="ARBA" id="ARBA00022448"/>
    </source>
</evidence>
<dbReference type="GO" id="GO:0022857">
    <property type="term" value="F:transmembrane transporter activity"/>
    <property type="evidence" value="ECO:0007669"/>
    <property type="project" value="InterPro"/>
</dbReference>
<evidence type="ECO:0000256" key="3">
    <source>
        <dbReference type="ARBA" id="ARBA00022475"/>
    </source>
</evidence>
<keyword evidence="5 7" id="KW-1133">Transmembrane helix</keyword>
<evidence type="ECO:0000256" key="5">
    <source>
        <dbReference type="ARBA" id="ARBA00022989"/>
    </source>
</evidence>
<evidence type="ECO:0000256" key="4">
    <source>
        <dbReference type="ARBA" id="ARBA00022692"/>
    </source>
</evidence>
<keyword evidence="4 7" id="KW-0812">Transmembrane</keyword>
<evidence type="ECO:0000256" key="6">
    <source>
        <dbReference type="ARBA" id="ARBA00023136"/>
    </source>
</evidence>
<dbReference type="EMBL" id="SKFH01000012">
    <property type="protein sequence ID" value="TCZ71776.1"/>
    <property type="molecule type" value="Genomic_DNA"/>
</dbReference>
<reference evidence="8 9" key="1">
    <citation type="submission" date="2019-03" db="EMBL/GenBank/DDBJ databases">
        <authorList>
            <person name="Kim M.K.M."/>
        </authorList>
    </citation>
    <scope>NUCLEOTIDE SEQUENCE [LARGE SCALE GENOMIC DNA]</scope>
    <source>
        <strain evidence="8 9">17J68-15</strain>
    </source>
</reference>
<feature type="transmembrane region" description="Helical" evidence="7">
    <location>
        <begin position="191"/>
        <end position="210"/>
    </location>
</feature>
<feature type="transmembrane region" description="Helical" evidence="7">
    <location>
        <begin position="96"/>
        <end position="118"/>
    </location>
</feature>
<feature type="transmembrane region" description="Helical" evidence="7">
    <location>
        <begin position="152"/>
        <end position="171"/>
    </location>
</feature>
<dbReference type="PANTHER" id="PTHR45826:SF2">
    <property type="entry name" value="AMINO ACID TRANSPORTER"/>
    <property type="match status" value="1"/>
</dbReference>
<dbReference type="InterPro" id="IPR002293">
    <property type="entry name" value="AA/rel_permease1"/>
</dbReference>
<evidence type="ECO:0000256" key="7">
    <source>
        <dbReference type="SAM" id="Phobius"/>
    </source>
</evidence>